<reference evidence="2" key="1">
    <citation type="submission" date="2014-05" db="EMBL/GenBank/DDBJ databases">
        <authorList>
            <person name="Chronopoulou M."/>
        </authorList>
    </citation>
    <scope>NUCLEOTIDE SEQUENCE</scope>
    <source>
        <tissue evidence="2">Whole organism</tissue>
    </source>
</reference>
<evidence type="ECO:0000313" key="2">
    <source>
        <dbReference type="EMBL" id="CDW32064.1"/>
    </source>
</evidence>
<sequence>NNVPNFLKRDTVDFLHNKHTVSSVVSIIFKNELGREKSKTLRKYSLTNVHFAHLGLTTTSNPSLHEPTTISKKKKNTRRRWRIWK</sequence>
<feature type="non-terminal residue" evidence="2">
    <location>
        <position position="1"/>
    </location>
</feature>
<accession>A0A0K2U1A5</accession>
<organism evidence="2">
    <name type="scientific">Lepeophtheirus salmonis</name>
    <name type="common">Salmon louse</name>
    <name type="synonym">Caligus salmonis</name>
    <dbReference type="NCBI Taxonomy" id="72036"/>
    <lineage>
        <taxon>Eukaryota</taxon>
        <taxon>Metazoa</taxon>
        <taxon>Ecdysozoa</taxon>
        <taxon>Arthropoda</taxon>
        <taxon>Crustacea</taxon>
        <taxon>Multicrustacea</taxon>
        <taxon>Hexanauplia</taxon>
        <taxon>Copepoda</taxon>
        <taxon>Siphonostomatoida</taxon>
        <taxon>Caligidae</taxon>
        <taxon>Lepeophtheirus</taxon>
    </lineage>
</organism>
<proteinExistence type="predicted"/>
<dbReference type="AlphaFoldDB" id="A0A0K2U1A5"/>
<feature type="region of interest" description="Disordered" evidence="1">
    <location>
        <begin position="57"/>
        <end position="85"/>
    </location>
</feature>
<feature type="compositionally biased region" description="Basic residues" evidence="1">
    <location>
        <begin position="71"/>
        <end position="85"/>
    </location>
</feature>
<protein>
    <submittedName>
        <fullName evidence="2">Uncharacterized protein</fullName>
    </submittedName>
</protein>
<name>A0A0K2U1A5_LEPSM</name>
<evidence type="ECO:0000256" key="1">
    <source>
        <dbReference type="SAM" id="MobiDB-lite"/>
    </source>
</evidence>
<feature type="compositionally biased region" description="Polar residues" evidence="1">
    <location>
        <begin position="57"/>
        <end position="70"/>
    </location>
</feature>
<dbReference type="EMBL" id="HACA01014703">
    <property type="protein sequence ID" value="CDW32064.1"/>
    <property type="molecule type" value="Transcribed_RNA"/>
</dbReference>